<evidence type="ECO:0000313" key="1">
    <source>
        <dbReference type="EMBL" id="AFK04884.1"/>
    </source>
</evidence>
<dbReference type="EMBL" id="CP002961">
    <property type="protein sequence ID" value="AFK04884.1"/>
    <property type="molecule type" value="Genomic_DNA"/>
</dbReference>
<protein>
    <submittedName>
        <fullName evidence="1">WbqC-like family protein</fullName>
    </submittedName>
</protein>
<dbReference type="Pfam" id="PF08889">
    <property type="entry name" value="WbqC"/>
    <property type="match status" value="2"/>
</dbReference>
<name>A0ABM5N5W6_EMTOG</name>
<proteinExistence type="predicted"/>
<dbReference type="RefSeq" id="WP_015030572.1">
    <property type="nucleotide sequence ID" value="NC_018748.1"/>
</dbReference>
<reference evidence="1 2" key="1">
    <citation type="submission" date="2011-07" db="EMBL/GenBank/DDBJ databases">
        <title>The complete genome of chromosome of Emticicia oligotrophica DSM 17448.</title>
        <authorList>
            <consortium name="US DOE Joint Genome Institute (JGI-PGF)"/>
            <person name="Lucas S."/>
            <person name="Han J."/>
            <person name="Lapidus A."/>
            <person name="Bruce D."/>
            <person name="Goodwin L."/>
            <person name="Pitluck S."/>
            <person name="Peters L."/>
            <person name="Kyrpides N."/>
            <person name="Mavromatis K."/>
            <person name="Ivanova N."/>
            <person name="Ovchinnikova G."/>
            <person name="Teshima H."/>
            <person name="Detter J.C."/>
            <person name="Tapia R."/>
            <person name="Han C."/>
            <person name="Land M."/>
            <person name="Hauser L."/>
            <person name="Markowitz V."/>
            <person name="Cheng J.-F."/>
            <person name="Hugenholtz P."/>
            <person name="Woyke T."/>
            <person name="Wu D."/>
            <person name="Tindall B."/>
            <person name="Pomrenke H."/>
            <person name="Brambilla E."/>
            <person name="Klenk H.-P."/>
            <person name="Eisen J.A."/>
        </authorList>
    </citation>
    <scope>NUCLEOTIDE SEQUENCE [LARGE SCALE GENOMIC DNA]</scope>
    <source>
        <strain evidence="1 2">DSM 17448</strain>
    </source>
</reference>
<gene>
    <name evidence="1" type="ordered locus">Emtol_3758</name>
</gene>
<accession>A0ABM5N5W6</accession>
<keyword evidence="2" id="KW-1185">Reference proteome</keyword>
<dbReference type="InterPro" id="IPR014985">
    <property type="entry name" value="WbqC"/>
</dbReference>
<dbReference type="Proteomes" id="UP000002875">
    <property type="component" value="Chromosome"/>
</dbReference>
<evidence type="ECO:0000313" key="2">
    <source>
        <dbReference type="Proteomes" id="UP000002875"/>
    </source>
</evidence>
<organism evidence="1 2">
    <name type="scientific">Emticicia oligotrophica (strain DSM 17448 / CIP 109782 / MTCC 6937 / GPTSA100-15)</name>
    <dbReference type="NCBI Taxonomy" id="929562"/>
    <lineage>
        <taxon>Bacteria</taxon>
        <taxon>Pseudomonadati</taxon>
        <taxon>Bacteroidota</taxon>
        <taxon>Cytophagia</taxon>
        <taxon>Cytophagales</taxon>
        <taxon>Leadbetterellaceae</taxon>
        <taxon>Emticicia</taxon>
    </lineage>
</organism>
<sequence length="213" mass="25222">METQDKQTLLIDLHYLPNLEFFTYLQSFPNIILEANENFIKQTYRNRCYILGANKVEMLTVPVIDGNKKILIKDLKIDYSQRWNIIHWRTISAAYGKSPFFEFYADYFQNILDKKNTFLWDLNFQMLTTCLKLLKVNRTISHTEVYQKEVDSNVFDARTLFNPKKQVIETSFYLPKPYQQNFGNEFVPNLSIIDLLFCRGTQALEILKNSSLN</sequence>